<sequence length="399" mass="44182">MEAGAPRSVGILQSTGRRLDSHGFLILIGTGLRSRWRPSFTPDQADGPLLIMRCISNNRVALYDARRNLRSPMQPSRQFYSLLELYIYGIYTCLFGFALHILVRRLRGSTTNKCLTIVITVMYLIGTAHAIGRAWPFIPASYRDESARTAATNELLTSIATLNFVLGDGIVMWRAYIIWERNRRILVVSCLLLLIMLGASLWQIIYTIFRVQSNIDHAYEDGLFMTLPINVVTTGLTGYRAWRHYRSSSVVKIRIGRDRVLTILLLLVESGALYCAIWVAVISVCVRPASTVSVSSIGSEIVAAALPHIGGMYPTAIIVLCKLQAAYSNTIMDLRDDSPLPAFAANASLVSGPSSNNQDPVRVQFATLPGNGGRELHARHTSLHSVFSADIRTDKEQIV</sequence>
<keyword evidence="2" id="KW-1185">Reference proteome</keyword>
<accession>A0ACB8S134</accession>
<proteinExistence type="predicted"/>
<dbReference type="Proteomes" id="UP000814033">
    <property type="component" value="Unassembled WGS sequence"/>
</dbReference>
<protein>
    <submittedName>
        <fullName evidence="1">Uncharacterized protein</fullName>
    </submittedName>
</protein>
<reference evidence="1" key="1">
    <citation type="submission" date="2021-02" db="EMBL/GenBank/DDBJ databases">
        <authorList>
            <consortium name="DOE Joint Genome Institute"/>
            <person name="Ahrendt S."/>
            <person name="Looney B.P."/>
            <person name="Miyauchi S."/>
            <person name="Morin E."/>
            <person name="Drula E."/>
            <person name="Courty P.E."/>
            <person name="Chicoki N."/>
            <person name="Fauchery L."/>
            <person name="Kohler A."/>
            <person name="Kuo A."/>
            <person name="Labutti K."/>
            <person name="Pangilinan J."/>
            <person name="Lipzen A."/>
            <person name="Riley R."/>
            <person name="Andreopoulos W."/>
            <person name="He G."/>
            <person name="Johnson J."/>
            <person name="Barry K.W."/>
            <person name="Grigoriev I.V."/>
            <person name="Nagy L."/>
            <person name="Hibbett D."/>
            <person name="Henrissat B."/>
            <person name="Matheny P.B."/>
            <person name="Labbe J."/>
            <person name="Martin F."/>
        </authorList>
    </citation>
    <scope>NUCLEOTIDE SEQUENCE</scope>
    <source>
        <strain evidence="1">FP105234-sp</strain>
    </source>
</reference>
<name>A0ACB8S134_9AGAM</name>
<comment type="caution">
    <text evidence="1">The sequence shown here is derived from an EMBL/GenBank/DDBJ whole genome shotgun (WGS) entry which is preliminary data.</text>
</comment>
<evidence type="ECO:0000313" key="1">
    <source>
        <dbReference type="EMBL" id="KAI0049827.1"/>
    </source>
</evidence>
<dbReference type="EMBL" id="MU275868">
    <property type="protein sequence ID" value="KAI0049827.1"/>
    <property type="molecule type" value="Genomic_DNA"/>
</dbReference>
<organism evidence="1 2">
    <name type="scientific">Auriscalpium vulgare</name>
    <dbReference type="NCBI Taxonomy" id="40419"/>
    <lineage>
        <taxon>Eukaryota</taxon>
        <taxon>Fungi</taxon>
        <taxon>Dikarya</taxon>
        <taxon>Basidiomycota</taxon>
        <taxon>Agaricomycotina</taxon>
        <taxon>Agaricomycetes</taxon>
        <taxon>Russulales</taxon>
        <taxon>Auriscalpiaceae</taxon>
        <taxon>Auriscalpium</taxon>
    </lineage>
</organism>
<gene>
    <name evidence="1" type="ORF">FA95DRAFT_1556334</name>
</gene>
<reference evidence="1" key="2">
    <citation type="journal article" date="2022" name="New Phytol.">
        <title>Evolutionary transition to the ectomycorrhizal habit in the genomes of a hyperdiverse lineage of mushroom-forming fungi.</title>
        <authorList>
            <person name="Looney B."/>
            <person name="Miyauchi S."/>
            <person name="Morin E."/>
            <person name="Drula E."/>
            <person name="Courty P.E."/>
            <person name="Kohler A."/>
            <person name="Kuo A."/>
            <person name="LaButti K."/>
            <person name="Pangilinan J."/>
            <person name="Lipzen A."/>
            <person name="Riley R."/>
            <person name="Andreopoulos W."/>
            <person name="He G."/>
            <person name="Johnson J."/>
            <person name="Nolan M."/>
            <person name="Tritt A."/>
            <person name="Barry K.W."/>
            <person name="Grigoriev I.V."/>
            <person name="Nagy L.G."/>
            <person name="Hibbett D."/>
            <person name="Henrissat B."/>
            <person name="Matheny P.B."/>
            <person name="Labbe J."/>
            <person name="Martin F.M."/>
        </authorList>
    </citation>
    <scope>NUCLEOTIDE SEQUENCE</scope>
    <source>
        <strain evidence="1">FP105234-sp</strain>
    </source>
</reference>
<evidence type="ECO:0000313" key="2">
    <source>
        <dbReference type="Proteomes" id="UP000814033"/>
    </source>
</evidence>